<name>A0A6A6C523_ZASCE</name>
<dbReference type="EMBL" id="ML993614">
    <property type="protein sequence ID" value="KAF2162224.1"/>
    <property type="molecule type" value="Genomic_DNA"/>
</dbReference>
<gene>
    <name evidence="3" type="ORF">M409DRAFT_69158</name>
</gene>
<dbReference type="GeneID" id="54571430"/>
<evidence type="ECO:0000259" key="2">
    <source>
        <dbReference type="PROSITE" id="PS50280"/>
    </source>
</evidence>
<dbReference type="Proteomes" id="UP000799537">
    <property type="component" value="Unassembled WGS sequence"/>
</dbReference>
<dbReference type="RefSeq" id="XP_033663113.1">
    <property type="nucleotide sequence ID" value="XM_033818158.1"/>
</dbReference>
<evidence type="ECO:0000313" key="4">
    <source>
        <dbReference type="Proteomes" id="UP000799537"/>
    </source>
</evidence>
<feature type="region of interest" description="Disordered" evidence="1">
    <location>
        <begin position="440"/>
        <end position="465"/>
    </location>
</feature>
<feature type="compositionally biased region" description="Polar residues" evidence="1">
    <location>
        <begin position="444"/>
        <end position="458"/>
    </location>
</feature>
<dbReference type="OrthoDB" id="438641at2759"/>
<dbReference type="PANTHER" id="PTHR12197:SF251">
    <property type="entry name" value="EG:BACR7C10.4 PROTEIN"/>
    <property type="match status" value="1"/>
</dbReference>
<keyword evidence="4" id="KW-1185">Reference proteome</keyword>
<dbReference type="SUPFAM" id="SSF82199">
    <property type="entry name" value="SET domain"/>
    <property type="match status" value="1"/>
</dbReference>
<evidence type="ECO:0000313" key="3">
    <source>
        <dbReference type="EMBL" id="KAF2162224.1"/>
    </source>
</evidence>
<organism evidence="3 4">
    <name type="scientific">Zasmidium cellare ATCC 36951</name>
    <dbReference type="NCBI Taxonomy" id="1080233"/>
    <lineage>
        <taxon>Eukaryota</taxon>
        <taxon>Fungi</taxon>
        <taxon>Dikarya</taxon>
        <taxon>Ascomycota</taxon>
        <taxon>Pezizomycotina</taxon>
        <taxon>Dothideomycetes</taxon>
        <taxon>Dothideomycetidae</taxon>
        <taxon>Mycosphaerellales</taxon>
        <taxon>Mycosphaerellaceae</taxon>
        <taxon>Zasmidium</taxon>
    </lineage>
</organism>
<dbReference type="InterPro" id="IPR046341">
    <property type="entry name" value="SET_dom_sf"/>
</dbReference>
<dbReference type="PROSITE" id="PS50280">
    <property type="entry name" value="SET"/>
    <property type="match status" value="1"/>
</dbReference>
<dbReference type="Gene3D" id="2.170.270.10">
    <property type="entry name" value="SET domain"/>
    <property type="match status" value="1"/>
</dbReference>
<feature type="domain" description="SET" evidence="2">
    <location>
        <begin position="188"/>
        <end position="405"/>
    </location>
</feature>
<evidence type="ECO:0000256" key="1">
    <source>
        <dbReference type="SAM" id="MobiDB-lite"/>
    </source>
</evidence>
<dbReference type="AlphaFoldDB" id="A0A6A6C523"/>
<dbReference type="Pfam" id="PF00856">
    <property type="entry name" value="SET"/>
    <property type="match status" value="1"/>
</dbReference>
<proteinExistence type="predicted"/>
<accession>A0A6A6C523</accession>
<dbReference type="CDD" id="cd20071">
    <property type="entry name" value="SET_SMYD"/>
    <property type="match status" value="1"/>
</dbReference>
<dbReference type="PANTHER" id="PTHR12197">
    <property type="entry name" value="HISTONE-LYSINE N-METHYLTRANSFERASE SMYD"/>
    <property type="match status" value="1"/>
</dbReference>
<dbReference type="InterPro" id="IPR050869">
    <property type="entry name" value="H3K4_H4K5_MeTrfase"/>
</dbReference>
<dbReference type="GO" id="GO:0005634">
    <property type="term" value="C:nucleus"/>
    <property type="evidence" value="ECO:0007669"/>
    <property type="project" value="TreeGrafter"/>
</dbReference>
<sequence length="488" mass="56013">MDTPFSIAQWEPSKPQEAWETPPSESTVAGWIRSLNDQTTDIAAHPYHPNSWLDRAETLVKLRYPELAVGDAYKAVMMCKTLLTTLTRRPWYRLGYRTGFLMTDRDACSDSVAREEQTVQKQTYATLQKRAQDLIHEHLDYMPAHKRGRVILRQYPWIHERHLMRSDELVKSINRELAAATRTMRRRKCCVVKRFAFGRGVGARDGEDLLGVFATRDIAWGEHIVYDKSRVWGCNGSDSNEPISKYLPPDDLDAKLQWIRQKVGRFAANTIVRSRLLIRAVKDGAQHPLDHPLIARLTPTYCPDDYQSFDLEKDIAVMNQVLQQHGIDIFANLNWDTHVFFTLKARVSNNSWTTPQSETINSLFSLFNHSCAPNMEWQTQPDLRTIVMKATRDIERGEQLFVCYDGFVVDEPLEVRRQTFWKWINGPCQCSRCVREEEELSRSGGDSSPTESFASSNGEVVGGWDTEVKPVFPEDGFVLENGLVEPLD</sequence>
<reference evidence="3" key="1">
    <citation type="journal article" date="2020" name="Stud. Mycol.">
        <title>101 Dothideomycetes genomes: a test case for predicting lifestyles and emergence of pathogens.</title>
        <authorList>
            <person name="Haridas S."/>
            <person name="Albert R."/>
            <person name="Binder M."/>
            <person name="Bloem J."/>
            <person name="Labutti K."/>
            <person name="Salamov A."/>
            <person name="Andreopoulos B."/>
            <person name="Baker S."/>
            <person name="Barry K."/>
            <person name="Bills G."/>
            <person name="Bluhm B."/>
            <person name="Cannon C."/>
            <person name="Castanera R."/>
            <person name="Culley D."/>
            <person name="Daum C."/>
            <person name="Ezra D."/>
            <person name="Gonzalez J."/>
            <person name="Henrissat B."/>
            <person name="Kuo A."/>
            <person name="Liang C."/>
            <person name="Lipzen A."/>
            <person name="Lutzoni F."/>
            <person name="Magnuson J."/>
            <person name="Mondo S."/>
            <person name="Nolan M."/>
            <person name="Ohm R."/>
            <person name="Pangilinan J."/>
            <person name="Park H.-J."/>
            <person name="Ramirez L."/>
            <person name="Alfaro M."/>
            <person name="Sun H."/>
            <person name="Tritt A."/>
            <person name="Yoshinaga Y."/>
            <person name="Zwiers L.-H."/>
            <person name="Turgeon B."/>
            <person name="Goodwin S."/>
            <person name="Spatafora J."/>
            <person name="Crous P."/>
            <person name="Grigoriev I."/>
        </authorList>
    </citation>
    <scope>NUCLEOTIDE SEQUENCE</scope>
    <source>
        <strain evidence="3">ATCC 36951</strain>
    </source>
</reference>
<protein>
    <recommendedName>
        <fullName evidence="2">SET domain-containing protein</fullName>
    </recommendedName>
</protein>
<dbReference type="InterPro" id="IPR001214">
    <property type="entry name" value="SET_dom"/>
</dbReference>